<feature type="transmembrane region" description="Helical" evidence="1">
    <location>
        <begin position="30"/>
        <end position="49"/>
    </location>
</feature>
<dbReference type="AlphaFoldDB" id="A0A1W1BV47"/>
<keyword evidence="1" id="KW-1133">Transmembrane helix</keyword>
<feature type="transmembrane region" description="Helical" evidence="1">
    <location>
        <begin position="165"/>
        <end position="191"/>
    </location>
</feature>
<accession>A0A1W1BV47</accession>
<sequence length="226" mass="23919">MTINSIASTSGTGITFFTSTKVLSAVAKTALASSILLLCISFDASFSASGKVAKGIFIVVMLISLVSGASIFLASCTRLSSKSFLASFTASFILLLVPINSLATKKLSTGNSSGTFFDDSVNSSLPKAFSKYFDAFCLLVFSSAVIATSTYLIESTASCTNLISAFCFFAFKVALLTATALMCSTLVSLLATSPAKQLETTNDATTDEIRNFFIIKSFYIYVINFI</sequence>
<reference evidence="2" key="1">
    <citation type="submission" date="2016-10" db="EMBL/GenBank/DDBJ databases">
        <authorList>
            <person name="de Groot N.N."/>
        </authorList>
    </citation>
    <scope>NUCLEOTIDE SEQUENCE</scope>
</reference>
<organism evidence="2">
    <name type="scientific">hydrothermal vent metagenome</name>
    <dbReference type="NCBI Taxonomy" id="652676"/>
    <lineage>
        <taxon>unclassified sequences</taxon>
        <taxon>metagenomes</taxon>
        <taxon>ecological metagenomes</taxon>
    </lineage>
</organism>
<evidence type="ECO:0000256" key="1">
    <source>
        <dbReference type="SAM" id="Phobius"/>
    </source>
</evidence>
<keyword evidence="1" id="KW-0812">Transmembrane</keyword>
<feature type="transmembrane region" description="Helical" evidence="1">
    <location>
        <begin position="55"/>
        <end position="76"/>
    </location>
</feature>
<feature type="transmembrane region" description="Helical" evidence="1">
    <location>
        <begin position="132"/>
        <end position="153"/>
    </location>
</feature>
<evidence type="ECO:0000313" key="2">
    <source>
        <dbReference type="EMBL" id="SFV57409.1"/>
    </source>
</evidence>
<feature type="transmembrane region" description="Helical" evidence="1">
    <location>
        <begin position="83"/>
        <end position="103"/>
    </location>
</feature>
<name>A0A1W1BV47_9ZZZZ</name>
<keyword evidence="1" id="KW-0472">Membrane</keyword>
<proteinExistence type="predicted"/>
<dbReference type="EMBL" id="FPHN01000075">
    <property type="protein sequence ID" value="SFV57409.1"/>
    <property type="molecule type" value="Genomic_DNA"/>
</dbReference>
<gene>
    <name evidence="2" type="ORF">MNB_SV-14-314</name>
</gene>
<protein>
    <submittedName>
        <fullName evidence="2">Uncharacterized protein</fullName>
    </submittedName>
</protein>